<dbReference type="AlphaFoldDB" id="A0AAW8FU33"/>
<dbReference type="EMBL" id="JAUSZV010000005">
    <property type="protein sequence ID" value="MDQ0912577.1"/>
    <property type="molecule type" value="Genomic_DNA"/>
</dbReference>
<feature type="region of interest" description="Disordered" evidence="1">
    <location>
        <begin position="119"/>
        <end position="146"/>
    </location>
</feature>
<dbReference type="InterPro" id="IPR029016">
    <property type="entry name" value="GAF-like_dom_sf"/>
</dbReference>
<organism evidence="3 4">
    <name type="scientific">Streptomyces canus</name>
    <dbReference type="NCBI Taxonomy" id="58343"/>
    <lineage>
        <taxon>Bacteria</taxon>
        <taxon>Bacillati</taxon>
        <taxon>Actinomycetota</taxon>
        <taxon>Actinomycetes</taxon>
        <taxon>Kitasatosporales</taxon>
        <taxon>Streptomycetaceae</taxon>
        <taxon>Streptomyces</taxon>
        <taxon>Streptomyces aurantiacus group</taxon>
    </lineage>
</organism>
<dbReference type="RefSeq" id="WP_306985056.1">
    <property type="nucleotide sequence ID" value="NZ_JAUSZV010000005.1"/>
</dbReference>
<dbReference type="GO" id="GO:0003677">
    <property type="term" value="F:DNA binding"/>
    <property type="evidence" value="ECO:0007669"/>
    <property type="project" value="UniProtKB-KW"/>
</dbReference>
<evidence type="ECO:0000313" key="3">
    <source>
        <dbReference type="EMBL" id="MDQ0912577.1"/>
    </source>
</evidence>
<dbReference type="Gene3D" id="3.30.450.40">
    <property type="match status" value="1"/>
</dbReference>
<protein>
    <submittedName>
        <fullName evidence="3">DNA-binding IclR family transcriptional regulator</fullName>
    </submittedName>
</protein>
<accession>A0AAW8FU33</accession>
<evidence type="ECO:0000256" key="1">
    <source>
        <dbReference type="SAM" id="MobiDB-lite"/>
    </source>
</evidence>
<dbReference type="SUPFAM" id="SSF55781">
    <property type="entry name" value="GAF domain-like"/>
    <property type="match status" value="1"/>
</dbReference>
<name>A0AAW8FU33_9ACTN</name>
<evidence type="ECO:0000313" key="4">
    <source>
        <dbReference type="Proteomes" id="UP001234216"/>
    </source>
</evidence>
<dbReference type="InterPro" id="IPR014757">
    <property type="entry name" value="Tscrpt_reg_IclR_C"/>
</dbReference>
<keyword evidence="3" id="KW-0238">DNA-binding</keyword>
<reference evidence="3" key="1">
    <citation type="submission" date="2023-07" db="EMBL/GenBank/DDBJ databases">
        <title>Comparative genomics of wheat-associated soil bacteria to identify genetic determinants of phenazine resistance.</title>
        <authorList>
            <person name="Mouncey N."/>
        </authorList>
    </citation>
    <scope>NUCLEOTIDE SEQUENCE</scope>
    <source>
        <strain evidence="3">V4I22</strain>
    </source>
</reference>
<dbReference type="Proteomes" id="UP001234216">
    <property type="component" value="Unassembled WGS sequence"/>
</dbReference>
<dbReference type="Pfam" id="PF01614">
    <property type="entry name" value="IclR_C"/>
    <property type="match status" value="1"/>
</dbReference>
<sequence length="146" mass="16086">MADDQVWGGGVADGRPRLAVAPVSRRGITAVTVRYTRDSEVRGWCSQSRVPAARCPQDTDLADHVPDTLKPLTPNTHTDHDALIKDLRATAERGYATDNEENFVGVVCYGFSLRFTTPPDRRNQLLDPHRPAQPPRGPRNSSRPCG</sequence>
<evidence type="ECO:0000259" key="2">
    <source>
        <dbReference type="Pfam" id="PF01614"/>
    </source>
</evidence>
<proteinExistence type="predicted"/>
<comment type="caution">
    <text evidence="3">The sequence shown here is derived from an EMBL/GenBank/DDBJ whole genome shotgun (WGS) entry which is preliminary data.</text>
</comment>
<feature type="domain" description="IclR-ED" evidence="2">
    <location>
        <begin position="68"/>
        <end position="111"/>
    </location>
</feature>
<gene>
    <name evidence="3" type="ORF">QFZ22_008562</name>
</gene>
<feature type="compositionally biased region" description="Basic and acidic residues" evidence="1">
    <location>
        <begin position="119"/>
        <end position="130"/>
    </location>
</feature>